<dbReference type="KEGG" id="ehx:EMIHUDRAFT_207020"/>
<accession>A0A0D3JKF7</accession>
<feature type="region of interest" description="Disordered" evidence="1">
    <location>
        <begin position="98"/>
        <end position="127"/>
    </location>
</feature>
<keyword evidence="2" id="KW-0732">Signal</keyword>
<feature type="region of interest" description="Disordered" evidence="1">
    <location>
        <begin position="857"/>
        <end position="881"/>
    </location>
</feature>
<sequence>MITATQSPARARRAAATFAALLTLVLLAAVHWSGHSAPRLMEWSKDMKIWSGHSAPRLMEWSKDMKIWGINGDDDKIQLSADTAGKYLSTYMQLHLANPRPEPKDVPLTPRAKDATKPRGPRRPMALAVSGGGFRTMTAGIAYGRALSHAFKDDTVGMDWRDFTHLSGNSGGQWFATQFSFGGKFFQAKHPWPSVNIYNACRGRGMTDIFAGFLRAVSNLLRAANLPAEDWHRFINNMMSGVIPGWRTAPKPRPTEPKPQPRLVSPDSLASRRLRDIKYGAPRAGLPEAALIQQIAIPPDTWVGKDEDAQLVRLTLPEGVPPGATLPAVHVAKARSSREGFAGFFAPGLCDGLTLTKRPYTCDCSWKARFSCPGEDRSGLMNRIFGKPAADDGSACFAYCCGGEDHAQEAANRTLRTRWPRPGDADVSEITAMSSAAAGAAASPTIVKAAFKSVFKDVLAVFSMLDKRASDAPTEEEFRWWAAGKSDDAFLEKHIGEFVDECMPLGLHHLAVDVTLNRTEANRSRIASSPLPPSEERAWSPSYRGIDGVYVDNTALAMTVATMITDCLAGDETLDCADKTLDVVLVNDGNSDPAANGLGSFFSDTGTPVGTYHHSGGPKGLALVPSQMIFAEPYPKNVTNYFTPSAIAAVKGDIRRHRQKMEGRDMDFSDNFSFAPPEEEEGLSLSDGQSVFAALEDASDNSDVVAAGWQGDPDAQPPPATKKKRGFFPWEKAEPVPPYNGSSLVSGTFTTIDNPQWGVRAGWKARCPGEEAHYARLASNQRPGPARQVNLLVFCLAYPQDPLLQSGVGFSNDPIILPALTAATFFDTLYEPIARRCGVVSARGEVERATPHLTRWLHERSVERATNKRAERERTKEESAA</sequence>
<reference evidence="3" key="2">
    <citation type="submission" date="2024-10" db="UniProtKB">
        <authorList>
            <consortium name="EnsemblProtists"/>
        </authorList>
    </citation>
    <scope>IDENTIFICATION</scope>
</reference>
<dbReference type="RefSeq" id="XP_005776421.1">
    <property type="nucleotide sequence ID" value="XM_005776364.1"/>
</dbReference>
<keyword evidence="4" id="KW-1185">Reference proteome</keyword>
<dbReference type="Gene3D" id="3.40.1090.10">
    <property type="entry name" value="Cytosolic phospholipase A2 catalytic domain"/>
    <property type="match status" value="1"/>
</dbReference>
<dbReference type="AlphaFoldDB" id="A0A0D3JKF7"/>
<name>A0A0D3JKF7_EMIH1</name>
<organism evidence="3 4">
    <name type="scientific">Emiliania huxleyi (strain CCMP1516)</name>
    <dbReference type="NCBI Taxonomy" id="280463"/>
    <lineage>
        <taxon>Eukaryota</taxon>
        <taxon>Haptista</taxon>
        <taxon>Haptophyta</taxon>
        <taxon>Prymnesiophyceae</taxon>
        <taxon>Isochrysidales</taxon>
        <taxon>Noelaerhabdaceae</taxon>
        <taxon>Emiliania</taxon>
    </lineage>
</organism>
<evidence type="ECO:0000256" key="2">
    <source>
        <dbReference type="SAM" id="SignalP"/>
    </source>
</evidence>
<feature type="signal peptide" evidence="2">
    <location>
        <begin position="1"/>
        <end position="36"/>
    </location>
</feature>
<dbReference type="EnsemblProtists" id="EOD23992">
    <property type="protein sequence ID" value="EOD23992"/>
    <property type="gene ID" value="EMIHUDRAFT_207020"/>
</dbReference>
<dbReference type="PaxDb" id="2903-EOD23992"/>
<reference evidence="4" key="1">
    <citation type="journal article" date="2013" name="Nature">
        <title>Pan genome of the phytoplankton Emiliania underpins its global distribution.</title>
        <authorList>
            <person name="Read B.A."/>
            <person name="Kegel J."/>
            <person name="Klute M.J."/>
            <person name="Kuo A."/>
            <person name="Lefebvre S.C."/>
            <person name="Maumus F."/>
            <person name="Mayer C."/>
            <person name="Miller J."/>
            <person name="Monier A."/>
            <person name="Salamov A."/>
            <person name="Young J."/>
            <person name="Aguilar M."/>
            <person name="Claverie J.M."/>
            <person name="Frickenhaus S."/>
            <person name="Gonzalez K."/>
            <person name="Herman E.K."/>
            <person name="Lin Y.C."/>
            <person name="Napier J."/>
            <person name="Ogata H."/>
            <person name="Sarno A.F."/>
            <person name="Shmutz J."/>
            <person name="Schroeder D."/>
            <person name="de Vargas C."/>
            <person name="Verret F."/>
            <person name="von Dassow P."/>
            <person name="Valentin K."/>
            <person name="Van de Peer Y."/>
            <person name="Wheeler G."/>
            <person name="Dacks J.B."/>
            <person name="Delwiche C.F."/>
            <person name="Dyhrman S.T."/>
            <person name="Glockner G."/>
            <person name="John U."/>
            <person name="Richards T."/>
            <person name="Worden A.Z."/>
            <person name="Zhang X."/>
            <person name="Grigoriev I.V."/>
            <person name="Allen A.E."/>
            <person name="Bidle K."/>
            <person name="Borodovsky M."/>
            <person name="Bowler C."/>
            <person name="Brownlee C."/>
            <person name="Cock J.M."/>
            <person name="Elias M."/>
            <person name="Gladyshev V.N."/>
            <person name="Groth M."/>
            <person name="Guda C."/>
            <person name="Hadaegh A."/>
            <person name="Iglesias-Rodriguez M.D."/>
            <person name="Jenkins J."/>
            <person name="Jones B.M."/>
            <person name="Lawson T."/>
            <person name="Leese F."/>
            <person name="Lindquist E."/>
            <person name="Lobanov A."/>
            <person name="Lomsadze A."/>
            <person name="Malik S.B."/>
            <person name="Marsh M.E."/>
            <person name="Mackinder L."/>
            <person name="Mock T."/>
            <person name="Mueller-Roeber B."/>
            <person name="Pagarete A."/>
            <person name="Parker M."/>
            <person name="Probert I."/>
            <person name="Quesneville H."/>
            <person name="Raines C."/>
            <person name="Rensing S.A."/>
            <person name="Riano-Pachon D.M."/>
            <person name="Richier S."/>
            <person name="Rokitta S."/>
            <person name="Shiraiwa Y."/>
            <person name="Soanes D.M."/>
            <person name="van der Giezen M."/>
            <person name="Wahlund T.M."/>
            <person name="Williams B."/>
            <person name="Wilson W."/>
            <person name="Wolfe G."/>
            <person name="Wurch L.L."/>
        </authorList>
    </citation>
    <scope>NUCLEOTIDE SEQUENCE</scope>
</reference>
<feature type="region of interest" description="Disordered" evidence="1">
    <location>
        <begin position="246"/>
        <end position="266"/>
    </location>
</feature>
<evidence type="ECO:0000256" key="1">
    <source>
        <dbReference type="SAM" id="MobiDB-lite"/>
    </source>
</evidence>
<evidence type="ECO:0008006" key="5">
    <source>
        <dbReference type="Google" id="ProtNLM"/>
    </source>
</evidence>
<dbReference type="HOGENOM" id="CLU_018223_0_0_1"/>
<dbReference type="Proteomes" id="UP000013827">
    <property type="component" value="Unassembled WGS sequence"/>
</dbReference>
<evidence type="ECO:0000313" key="4">
    <source>
        <dbReference type="Proteomes" id="UP000013827"/>
    </source>
</evidence>
<protein>
    <recommendedName>
        <fullName evidence="5">PLA2c domain-containing protein</fullName>
    </recommendedName>
</protein>
<proteinExistence type="predicted"/>
<feature type="compositionally biased region" description="Basic and acidic residues" evidence="1">
    <location>
        <begin position="101"/>
        <end position="117"/>
    </location>
</feature>
<dbReference type="GeneID" id="17269538"/>
<feature type="region of interest" description="Disordered" evidence="1">
    <location>
        <begin position="706"/>
        <end position="725"/>
    </location>
</feature>
<evidence type="ECO:0000313" key="3">
    <source>
        <dbReference type="EnsemblProtists" id="EOD23992"/>
    </source>
</evidence>
<feature type="chain" id="PRO_5044291457" description="PLA2c domain-containing protein" evidence="2">
    <location>
        <begin position="37"/>
        <end position="881"/>
    </location>
</feature>